<feature type="compositionally biased region" description="Polar residues" evidence="6">
    <location>
        <begin position="31"/>
        <end position="55"/>
    </location>
</feature>
<evidence type="ECO:0000313" key="9">
    <source>
        <dbReference type="Proteomes" id="UP000490939"/>
    </source>
</evidence>
<evidence type="ECO:0000256" key="6">
    <source>
        <dbReference type="SAM" id="MobiDB-lite"/>
    </source>
</evidence>
<comment type="caution">
    <text evidence="8">The sequence shown here is derived from an EMBL/GenBank/DDBJ whole genome shotgun (WGS) entry which is preliminary data.</text>
</comment>
<keyword evidence="1" id="KW-0479">Metal-binding</keyword>
<protein>
    <recommendedName>
        <fullName evidence="7">C2H2-type domain-containing protein</fullName>
    </recommendedName>
</protein>
<dbReference type="Gene3D" id="3.30.160.60">
    <property type="entry name" value="Classic Zinc Finger"/>
    <property type="match status" value="1"/>
</dbReference>
<dbReference type="Pfam" id="PF00096">
    <property type="entry name" value="zf-C2H2"/>
    <property type="match status" value="1"/>
</dbReference>
<name>A0A8H3Z8B2_VENIN</name>
<feature type="compositionally biased region" description="Polar residues" evidence="6">
    <location>
        <begin position="207"/>
        <end position="221"/>
    </location>
</feature>
<dbReference type="Proteomes" id="UP000490939">
    <property type="component" value="Unassembled WGS sequence"/>
</dbReference>
<dbReference type="GO" id="GO:0008270">
    <property type="term" value="F:zinc ion binding"/>
    <property type="evidence" value="ECO:0007669"/>
    <property type="project" value="UniProtKB-KW"/>
</dbReference>
<evidence type="ECO:0000256" key="4">
    <source>
        <dbReference type="ARBA" id="ARBA00022833"/>
    </source>
</evidence>
<evidence type="ECO:0000259" key="7">
    <source>
        <dbReference type="PROSITE" id="PS50157"/>
    </source>
</evidence>
<feature type="compositionally biased region" description="Polar residues" evidence="6">
    <location>
        <begin position="257"/>
        <end position="268"/>
    </location>
</feature>
<evidence type="ECO:0000256" key="5">
    <source>
        <dbReference type="PROSITE-ProRule" id="PRU00042"/>
    </source>
</evidence>
<feature type="region of interest" description="Disordered" evidence="6">
    <location>
        <begin position="176"/>
        <end position="268"/>
    </location>
</feature>
<evidence type="ECO:0000256" key="1">
    <source>
        <dbReference type="ARBA" id="ARBA00022723"/>
    </source>
</evidence>
<evidence type="ECO:0000313" key="8">
    <source>
        <dbReference type="EMBL" id="KAE9989274.1"/>
    </source>
</evidence>
<organism evidence="8 9">
    <name type="scientific">Venturia inaequalis</name>
    <name type="common">Apple scab fungus</name>
    <dbReference type="NCBI Taxonomy" id="5025"/>
    <lineage>
        <taxon>Eukaryota</taxon>
        <taxon>Fungi</taxon>
        <taxon>Dikarya</taxon>
        <taxon>Ascomycota</taxon>
        <taxon>Pezizomycotina</taxon>
        <taxon>Dothideomycetes</taxon>
        <taxon>Pleosporomycetidae</taxon>
        <taxon>Venturiales</taxon>
        <taxon>Venturiaceae</taxon>
        <taxon>Venturia</taxon>
    </lineage>
</organism>
<feature type="region of interest" description="Disordered" evidence="6">
    <location>
        <begin position="1"/>
        <end position="56"/>
    </location>
</feature>
<dbReference type="InterPro" id="IPR013087">
    <property type="entry name" value="Znf_C2H2_type"/>
</dbReference>
<sequence>MDSGEGFSNYASGAGQPPRNNVSNRDIADGETSTTTWPGNTAPQLNPSGQASQETFDYHGLYTPQSIEASRSSYDPHNLHNPQSSLPLLSDQVQVPTSITHPGQFAVPHHLGVPSEQPVYHVAPSHYVITARPASVPPQEGSWQGFATSLYVSPYAGVPPYYNPTPYIQEVAGDVTQPNPRLAPMPHGTPDRSPDYRSPHMGHVGGYTSTTALPQTPNPDNLQARRASSHRRRSAPNWASTPAVRQLAAQTDHPELQSHSLSPQSHEITSTPSIFGTFTSQTGLPWEAYKCLQCNKVLQDERGLKRHQLTHSKDFALSHICEECEMAFQFEKDLIRHTLTHNEDPDVRKYKCPSRSCDYSWKGFKRKDHFMRHVRAQHGMDPKPYLAQYER</sequence>
<evidence type="ECO:0000256" key="2">
    <source>
        <dbReference type="ARBA" id="ARBA00022737"/>
    </source>
</evidence>
<gene>
    <name evidence="8" type="ORF">EG327_002892</name>
</gene>
<proteinExistence type="predicted"/>
<keyword evidence="2" id="KW-0677">Repeat</keyword>
<reference evidence="8 9" key="1">
    <citation type="submission" date="2019-07" db="EMBL/GenBank/DDBJ databases">
        <title>Venturia inaequalis Genome Resource.</title>
        <authorList>
            <person name="Lichtner F.J."/>
        </authorList>
    </citation>
    <scope>NUCLEOTIDE SEQUENCE [LARGE SCALE GENOMIC DNA]</scope>
    <source>
        <strain evidence="8 9">DMI_063113</strain>
    </source>
</reference>
<dbReference type="SMART" id="SM00355">
    <property type="entry name" value="ZnF_C2H2"/>
    <property type="match status" value="3"/>
</dbReference>
<evidence type="ECO:0000256" key="3">
    <source>
        <dbReference type="ARBA" id="ARBA00022771"/>
    </source>
</evidence>
<dbReference type="InterPro" id="IPR036236">
    <property type="entry name" value="Znf_C2H2_sf"/>
</dbReference>
<dbReference type="PANTHER" id="PTHR24379">
    <property type="entry name" value="KRAB AND ZINC FINGER DOMAIN-CONTAINING"/>
    <property type="match status" value="1"/>
</dbReference>
<feature type="domain" description="C2H2-type" evidence="7">
    <location>
        <begin position="289"/>
        <end position="316"/>
    </location>
</feature>
<accession>A0A8H3Z8B2</accession>
<keyword evidence="3 5" id="KW-0863">Zinc-finger</keyword>
<dbReference type="EMBL" id="WNWR01000195">
    <property type="protein sequence ID" value="KAE9989274.1"/>
    <property type="molecule type" value="Genomic_DNA"/>
</dbReference>
<keyword evidence="4" id="KW-0862">Zinc</keyword>
<dbReference type="PROSITE" id="PS50157">
    <property type="entry name" value="ZINC_FINGER_C2H2_2"/>
    <property type="match status" value="2"/>
</dbReference>
<dbReference type="OrthoDB" id="8922241at2759"/>
<dbReference type="PROSITE" id="PS00028">
    <property type="entry name" value="ZINC_FINGER_C2H2_1"/>
    <property type="match status" value="2"/>
</dbReference>
<dbReference type="AlphaFoldDB" id="A0A8H3Z8B2"/>
<dbReference type="PANTHER" id="PTHR24379:SF121">
    <property type="entry name" value="C2H2-TYPE DOMAIN-CONTAINING PROTEIN"/>
    <property type="match status" value="1"/>
</dbReference>
<dbReference type="SUPFAM" id="SSF57667">
    <property type="entry name" value="beta-beta-alpha zinc fingers"/>
    <property type="match status" value="1"/>
</dbReference>
<feature type="domain" description="C2H2-type" evidence="7">
    <location>
        <begin position="319"/>
        <end position="346"/>
    </location>
</feature>
<keyword evidence="9" id="KW-1185">Reference proteome</keyword>
<feature type="compositionally biased region" description="Basic and acidic residues" evidence="6">
    <location>
        <begin position="189"/>
        <end position="198"/>
    </location>
</feature>